<organism evidence="13 14">
    <name type="scientific">Thalassobaculum fulvum</name>
    <dbReference type="NCBI Taxonomy" id="1633335"/>
    <lineage>
        <taxon>Bacteria</taxon>
        <taxon>Pseudomonadati</taxon>
        <taxon>Pseudomonadota</taxon>
        <taxon>Alphaproteobacteria</taxon>
        <taxon>Rhodospirillales</taxon>
        <taxon>Thalassobaculaceae</taxon>
        <taxon>Thalassobaculum</taxon>
    </lineage>
</organism>
<dbReference type="PROSITE" id="PS50885">
    <property type="entry name" value="HAMP"/>
    <property type="match status" value="1"/>
</dbReference>
<dbReference type="GO" id="GO:0007165">
    <property type="term" value="P:signal transduction"/>
    <property type="evidence" value="ECO:0007669"/>
    <property type="project" value="UniProtKB-KW"/>
</dbReference>
<dbReference type="Gene3D" id="6.10.340.10">
    <property type="match status" value="1"/>
</dbReference>
<dbReference type="Pfam" id="PF00015">
    <property type="entry name" value="MCPsignal"/>
    <property type="match status" value="1"/>
</dbReference>
<dbReference type="Proteomes" id="UP000630353">
    <property type="component" value="Unassembled WGS sequence"/>
</dbReference>
<keyword evidence="2" id="KW-1003">Cell membrane</keyword>
<evidence type="ECO:0000259" key="11">
    <source>
        <dbReference type="PROSITE" id="PS50111"/>
    </source>
</evidence>
<dbReference type="Gene3D" id="3.30.450.20">
    <property type="entry name" value="PAS domain"/>
    <property type="match status" value="1"/>
</dbReference>
<evidence type="ECO:0000313" key="13">
    <source>
        <dbReference type="EMBL" id="GHD53812.1"/>
    </source>
</evidence>
<evidence type="ECO:0000256" key="7">
    <source>
        <dbReference type="ARBA" id="ARBA00029447"/>
    </source>
</evidence>
<reference evidence="13" key="1">
    <citation type="journal article" date="2014" name="Int. J. Syst. Evol. Microbiol.">
        <title>Complete genome sequence of Corynebacterium casei LMG S-19264T (=DSM 44701T), isolated from a smear-ripened cheese.</title>
        <authorList>
            <consortium name="US DOE Joint Genome Institute (JGI-PGF)"/>
            <person name="Walter F."/>
            <person name="Albersmeier A."/>
            <person name="Kalinowski J."/>
            <person name="Ruckert C."/>
        </authorList>
    </citation>
    <scope>NUCLEOTIDE SEQUENCE</scope>
    <source>
        <strain evidence="13">KCTC 42651</strain>
    </source>
</reference>
<dbReference type="InterPro" id="IPR004089">
    <property type="entry name" value="MCPsignal_dom"/>
</dbReference>
<gene>
    <name evidence="13" type="ORF">GCM10017083_30610</name>
</gene>
<evidence type="ECO:0000256" key="5">
    <source>
        <dbReference type="ARBA" id="ARBA00023136"/>
    </source>
</evidence>
<dbReference type="AlphaFoldDB" id="A0A919CQ70"/>
<evidence type="ECO:0000256" key="2">
    <source>
        <dbReference type="ARBA" id="ARBA00022475"/>
    </source>
</evidence>
<keyword evidence="14" id="KW-1185">Reference proteome</keyword>
<keyword evidence="4 10" id="KW-1133">Transmembrane helix</keyword>
<evidence type="ECO:0000259" key="12">
    <source>
        <dbReference type="PROSITE" id="PS50885"/>
    </source>
</evidence>
<reference evidence="13" key="2">
    <citation type="submission" date="2020-09" db="EMBL/GenBank/DDBJ databases">
        <authorList>
            <person name="Sun Q."/>
            <person name="Kim S."/>
        </authorList>
    </citation>
    <scope>NUCLEOTIDE SEQUENCE</scope>
    <source>
        <strain evidence="13">KCTC 42651</strain>
    </source>
</reference>
<name>A0A919CQ70_9PROT</name>
<comment type="subcellular location">
    <subcellularLocation>
        <location evidence="1">Cell membrane</location>
        <topology evidence="1">Multi-pass membrane protein</topology>
    </subcellularLocation>
</comment>
<dbReference type="SUPFAM" id="SSF141371">
    <property type="entry name" value="PilZ domain-like"/>
    <property type="match status" value="1"/>
</dbReference>
<dbReference type="EMBL" id="BMZS01000007">
    <property type="protein sequence ID" value="GHD53812.1"/>
    <property type="molecule type" value="Genomic_DNA"/>
</dbReference>
<dbReference type="SUPFAM" id="SSF58104">
    <property type="entry name" value="Methyl-accepting chemotaxis protein (MCP) signaling domain"/>
    <property type="match status" value="1"/>
</dbReference>
<dbReference type="GO" id="GO:0006935">
    <property type="term" value="P:chemotaxis"/>
    <property type="evidence" value="ECO:0007669"/>
    <property type="project" value="InterPro"/>
</dbReference>
<feature type="transmembrane region" description="Helical" evidence="10">
    <location>
        <begin position="12"/>
        <end position="32"/>
    </location>
</feature>
<comment type="similarity">
    <text evidence="7">Belongs to the methyl-accepting chemotaxis (MCP) protein family.</text>
</comment>
<dbReference type="InterPro" id="IPR003660">
    <property type="entry name" value="HAMP_dom"/>
</dbReference>
<keyword evidence="5 10" id="KW-0472">Membrane</keyword>
<dbReference type="InterPro" id="IPR009875">
    <property type="entry name" value="PilZ_domain"/>
</dbReference>
<dbReference type="InterPro" id="IPR004090">
    <property type="entry name" value="Chemotax_Me-accpt_rcpt"/>
</dbReference>
<evidence type="ECO:0000256" key="1">
    <source>
        <dbReference type="ARBA" id="ARBA00004651"/>
    </source>
</evidence>
<dbReference type="SMART" id="SM00304">
    <property type="entry name" value="HAMP"/>
    <property type="match status" value="1"/>
</dbReference>
<feature type="domain" description="HAMP" evidence="12">
    <location>
        <begin position="212"/>
        <end position="265"/>
    </location>
</feature>
<sequence length="654" mass="69515">MRLKDLSLARKMALLVAAITMLNVAWGGWMLYGDHRTLLKDKQREITAIVDAAYSIAAGFEQQAGAGALSTDQAQAAALAAIRLLRYEDGDYVWINDLEHRVVMHPIKPELDGRDVSGLKDPAGTFVFREFVSVAKTAGSGYVDYLWPKPGFEEPVGKTSYVKLLPSWNWVIGSGLYLDDLQAEFRAIALRTGLSVAGVTAAMLLFGWLFVRNVVGPLTHSVRTVQRLADEDLTVEEGDQSRADEIGDLSRAIAAFKAKLLERRTLAEREETERAEKERRREAVERLIQDFSITMASTMNQLADASSEMSATADTVNRSASTTTEQAVAVSAAAEQASVNVQTVSAAAQELAASIAEVTRQVGQASSVTGEAQRQASDTAGTVGRLQTATAQINAVVELISTIAAQTNLLALNATIEAARAGDAGKGFAVVAGEVKELANQTARATEDIGRQIAEMQQVSDEATGAIAGIVETIERIGSISTSVAAAMDQQNAATQEIVRSVEEVAGGTSIVAESIESVREAAVDSRGAASSVSETAGQLSQQTSTLREEVTAFLQEIGRAGERRNFARRDCDIEATVEAGGSRIAGRICNIGNGGALFRGRVAGRTGETVTVLVNGQRLASQIVEAGELTRLRFTLDAANQRAVEAVTRGLAA</sequence>
<dbReference type="Pfam" id="PF08269">
    <property type="entry name" value="dCache_2"/>
    <property type="match status" value="1"/>
</dbReference>
<keyword evidence="9" id="KW-0175">Coiled coil</keyword>
<dbReference type="InterPro" id="IPR004010">
    <property type="entry name" value="Double_Cache_2"/>
</dbReference>
<evidence type="ECO:0000256" key="10">
    <source>
        <dbReference type="SAM" id="Phobius"/>
    </source>
</evidence>
<dbReference type="Pfam" id="PF00672">
    <property type="entry name" value="HAMP"/>
    <property type="match status" value="1"/>
</dbReference>
<dbReference type="PANTHER" id="PTHR32089">
    <property type="entry name" value="METHYL-ACCEPTING CHEMOTAXIS PROTEIN MCPB"/>
    <property type="match status" value="1"/>
</dbReference>
<comment type="caution">
    <text evidence="13">The sequence shown here is derived from an EMBL/GenBank/DDBJ whole genome shotgun (WGS) entry which is preliminary data.</text>
</comment>
<dbReference type="Gene3D" id="1.10.287.950">
    <property type="entry name" value="Methyl-accepting chemotaxis protein"/>
    <property type="match status" value="1"/>
</dbReference>
<evidence type="ECO:0000256" key="8">
    <source>
        <dbReference type="PROSITE-ProRule" id="PRU00284"/>
    </source>
</evidence>
<proteinExistence type="inferred from homology"/>
<dbReference type="PRINTS" id="PR00260">
    <property type="entry name" value="CHEMTRNSDUCR"/>
</dbReference>
<accession>A0A919CQ70</accession>
<evidence type="ECO:0000256" key="4">
    <source>
        <dbReference type="ARBA" id="ARBA00022989"/>
    </source>
</evidence>
<evidence type="ECO:0000256" key="9">
    <source>
        <dbReference type="SAM" id="Coils"/>
    </source>
</evidence>
<feature type="domain" description="Methyl-accepting transducer" evidence="11">
    <location>
        <begin position="305"/>
        <end position="527"/>
    </location>
</feature>
<evidence type="ECO:0000313" key="14">
    <source>
        <dbReference type="Proteomes" id="UP000630353"/>
    </source>
</evidence>
<dbReference type="GO" id="GO:0035438">
    <property type="term" value="F:cyclic-di-GMP binding"/>
    <property type="evidence" value="ECO:0007669"/>
    <property type="project" value="InterPro"/>
</dbReference>
<dbReference type="GO" id="GO:0004888">
    <property type="term" value="F:transmembrane signaling receptor activity"/>
    <property type="evidence" value="ECO:0007669"/>
    <property type="project" value="InterPro"/>
</dbReference>
<dbReference type="InterPro" id="IPR033480">
    <property type="entry name" value="sCache_2"/>
</dbReference>
<keyword evidence="3 10" id="KW-0812">Transmembrane</keyword>
<dbReference type="SMART" id="SM01049">
    <property type="entry name" value="Cache_2"/>
    <property type="match status" value="1"/>
</dbReference>
<feature type="coiled-coil region" evidence="9">
    <location>
        <begin position="258"/>
        <end position="287"/>
    </location>
</feature>
<dbReference type="GO" id="GO:0005886">
    <property type="term" value="C:plasma membrane"/>
    <property type="evidence" value="ECO:0007669"/>
    <property type="project" value="UniProtKB-SubCell"/>
</dbReference>
<keyword evidence="6 8" id="KW-0807">Transducer</keyword>
<dbReference type="SMART" id="SM00283">
    <property type="entry name" value="MA"/>
    <property type="match status" value="1"/>
</dbReference>
<dbReference type="PROSITE" id="PS50111">
    <property type="entry name" value="CHEMOTAXIS_TRANSDUC_2"/>
    <property type="match status" value="1"/>
</dbReference>
<dbReference type="RefSeq" id="WP_189991123.1">
    <property type="nucleotide sequence ID" value="NZ_BMZS01000007.1"/>
</dbReference>
<evidence type="ECO:0000256" key="6">
    <source>
        <dbReference type="ARBA" id="ARBA00023224"/>
    </source>
</evidence>
<protein>
    <submittedName>
        <fullName evidence="13">Chemotaxis protein</fullName>
    </submittedName>
</protein>
<dbReference type="PANTHER" id="PTHR32089:SF112">
    <property type="entry name" value="LYSOZYME-LIKE PROTEIN-RELATED"/>
    <property type="match status" value="1"/>
</dbReference>
<dbReference type="Pfam" id="PF07238">
    <property type="entry name" value="PilZ"/>
    <property type="match status" value="1"/>
</dbReference>
<evidence type="ECO:0000256" key="3">
    <source>
        <dbReference type="ARBA" id="ARBA00022692"/>
    </source>
</evidence>